<accession>A0ACC1SNI9</accession>
<dbReference type="EMBL" id="JANRMS010000251">
    <property type="protein sequence ID" value="KAJ3543304.1"/>
    <property type="molecule type" value="Genomic_DNA"/>
</dbReference>
<reference evidence="1" key="1">
    <citation type="submission" date="2022-08" db="EMBL/GenBank/DDBJ databases">
        <title>Genome Sequence of Fusarium decemcellulare.</title>
        <authorList>
            <person name="Buettner E."/>
        </authorList>
    </citation>
    <scope>NUCLEOTIDE SEQUENCE</scope>
    <source>
        <strain evidence="1">Babe19</strain>
    </source>
</reference>
<proteinExistence type="predicted"/>
<gene>
    <name evidence="1" type="ORF">NM208_g3646</name>
</gene>
<comment type="caution">
    <text evidence="1">The sequence shown here is derived from an EMBL/GenBank/DDBJ whole genome shotgun (WGS) entry which is preliminary data.</text>
</comment>
<dbReference type="Proteomes" id="UP001148629">
    <property type="component" value="Unassembled WGS sequence"/>
</dbReference>
<sequence length="888" mass="98085">MRVSQFALPALATSAALAAPTTDFDSWEHGRVALEDVSIHFRYAGSGPPLLLVHGNPQHSLTWQFIGPILAQNYTVIAPDNRGAGDSSLPPDGNYSATASAADLKGVLDFLNVSSAYVFAHDKGVGMATALAIKHPDMVKRLALAEYPLPGFGYEQSSNPAPYWDLYQNWQLAFFQVPDLAEFLMSGKEKQFLQWYFYHGSYSGPASFSEDTVNRYTSSISKPGFLRAMLGPFSSATVYEDSNFFKTSLNNSRLEVPLLGMGGEASLGIESVLRQSFEPISSDVELDIIPKAGHWIADENPRWTARRVSKFFSEDESALPEIDLSYLENLVTLDVGYFAPKGLSVWNWIFEESPATGLPPAAGIEPPSTRGFRDSTTGAFLSYKNLKSIATSASTLLSREHELKSGQTVAIVSRNLLWYPAAMLSASRLGAVVTTLPAEAKKDDLVYFFRNSRAVLVFSDDTALDQVKAACQEIGLSANKVIRLEGLRSEDNTFQALLQRAETLETENYVQSWVPSSQDESPCGFLSFSSGTTGKPKAVMISHENLISQVRQMRQITPVNRRSTVLGILPFFHITGLVHLLHLPMALQQDMVIMAKFDMTRMMQTIVEFRCDELWLVPPLLIRLLNDQAAQGYDLSFVRQFNTGAAPLAEQVIVQLEKRFPSVAIRQAWGMTETTSCVTVTPSELSTWSNATKVGKLVPGTEIRVVDPETGGDVPKGQIGEIWARGPQVTRGYLDRPEETAASYVNGGFLRTGDLGNIDEEGFITIHDRIKEMIKVRGHAVAPAELEDLLHGHPKVRDAAIIGIPDDYSGEIPRAFVVLRQGINKGPETERELQDFVSSRKAKHKRLAGGVEFVTEIPKSASGKILRRMLKDYWKQHQKVQDSRQAKL</sequence>
<keyword evidence="2" id="KW-1185">Reference proteome</keyword>
<protein>
    <submittedName>
        <fullName evidence="1">Uncharacterized protein</fullName>
    </submittedName>
</protein>
<organism evidence="1 2">
    <name type="scientific">Fusarium decemcellulare</name>
    <dbReference type="NCBI Taxonomy" id="57161"/>
    <lineage>
        <taxon>Eukaryota</taxon>
        <taxon>Fungi</taxon>
        <taxon>Dikarya</taxon>
        <taxon>Ascomycota</taxon>
        <taxon>Pezizomycotina</taxon>
        <taxon>Sordariomycetes</taxon>
        <taxon>Hypocreomycetidae</taxon>
        <taxon>Hypocreales</taxon>
        <taxon>Nectriaceae</taxon>
        <taxon>Fusarium</taxon>
        <taxon>Fusarium decemcellulare species complex</taxon>
    </lineage>
</organism>
<evidence type="ECO:0000313" key="2">
    <source>
        <dbReference type="Proteomes" id="UP001148629"/>
    </source>
</evidence>
<evidence type="ECO:0000313" key="1">
    <source>
        <dbReference type="EMBL" id="KAJ3543304.1"/>
    </source>
</evidence>
<name>A0ACC1SNI9_9HYPO</name>